<gene>
    <name evidence="2" type="ORF">FWK35_00018540</name>
</gene>
<dbReference type="PANTHER" id="PTHR46289">
    <property type="entry name" value="52 KDA REPRESSOR OF THE INHIBITOR OF THE PROTEIN KINASE-LIKE PROTEIN-RELATED"/>
    <property type="match status" value="1"/>
</dbReference>
<keyword evidence="3" id="KW-1185">Reference proteome</keyword>
<sequence>MFSLILNLENHFKQNNVVLLLIEILLPKLALNENVSKLKNQILFYEDRVSEKVVVKSEFLLWCKNWVNVEKKPTEIIDILDACDNEFYPNIHFLLNILATLPVFTTTVEFSFSTLKRLKTLLRNKTGNECLMGLALLSVHWEVSISTDEVLNIMGQKGRKLIL</sequence>
<dbReference type="Pfam" id="PF05699">
    <property type="entry name" value="Dimer_Tnp_hAT"/>
    <property type="match status" value="1"/>
</dbReference>
<dbReference type="InterPro" id="IPR008906">
    <property type="entry name" value="HATC_C_dom"/>
</dbReference>
<comment type="caution">
    <text evidence="2">The sequence shown here is derived from an EMBL/GenBank/DDBJ whole genome shotgun (WGS) entry which is preliminary data.</text>
</comment>
<reference evidence="2 3" key="1">
    <citation type="submission" date="2019-08" db="EMBL/GenBank/DDBJ databases">
        <title>Whole genome of Aphis craccivora.</title>
        <authorList>
            <person name="Voronova N.V."/>
            <person name="Shulinski R.S."/>
            <person name="Bandarenka Y.V."/>
            <person name="Zhorov D.G."/>
            <person name="Warner D."/>
        </authorList>
    </citation>
    <scope>NUCLEOTIDE SEQUENCE [LARGE SCALE GENOMIC DNA]</scope>
    <source>
        <strain evidence="2">180601</strain>
        <tissue evidence="2">Whole Body</tissue>
    </source>
</reference>
<evidence type="ECO:0000259" key="1">
    <source>
        <dbReference type="Pfam" id="PF05699"/>
    </source>
</evidence>
<evidence type="ECO:0000313" key="2">
    <source>
        <dbReference type="EMBL" id="KAF0718621.1"/>
    </source>
</evidence>
<protein>
    <submittedName>
        <fullName evidence="2">52 kDa repressor of the inhibitor of the protein kinase-like</fullName>
    </submittedName>
</protein>
<accession>A0A6G0W1E0</accession>
<evidence type="ECO:0000313" key="3">
    <source>
        <dbReference type="Proteomes" id="UP000478052"/>
    </source>
</evidence>
<dbReference type="PANTHER" id="PTHR46289:SF14">
    <property type="entry name" value="DUF4371 DOMAIN-CONTAINING PROTEIN"/>
    <property type="match status" value="1"/>
</dbReference>
<feature type="domain" description="HAT C-terminal dimerisation" evidence="1">
    <location>
        <begin position="72"/>
        <end position="140"/>
    </location>
</feature>
<proteinExistence type="predicted"/>
<dbReference type="EMBL" id="VUJU01009658">
    <property type="protein sequence ID" value="KAF0718621.1"/>
    <property type="molecule type" value="Genomic_DNA"/>
</dbReference>
<dbReference type="GO" id="GO:0046983">
    <property type="term" value="F:protein dimerization activity"/>
    <property type="evidence" value="ECO:0007669"/>
    <property type="project" value="InterPro"/>
</dbReference>
<organism evidence="2 3">
    <name type="scientific">Aphis craccivora</name>
    <name type="common">Cowpea aphid</name>
    <dbReference type="NCBI Taxonomy" id="307492"/>
    <lineage>
        <taxon>Eukaryota</taxon>
        <taxon>Metazoa</taxon>
        <taxon>Ecdysozoa</taxon>
        <taxon>Arthropoda</taxon>
        <taxon>Hexapoda</taxon>
        <taxon>Insecta</taxon>
        <taxon>Pterygota</taxon>
        <taxon>Neoptera</taxon>
        <taxon>Paraneoptera</taxon>
        <taxon>Hemiptera</taxon>
        <taxon>Sternorrhyncha</taxon>
        <taxon>Aphidomorpha</taxon>
        <taxon>Aphidoidea</taxon>
        <taxon>Aphididae</taxon>
        <taxon>Aphidini</taxon>
        <taxon>Aphis</taxon>
        <taxon>Aphis</taxon>
    </lineage>
</organism>
<dbReference type="AlphaFoldDB" id="A0A6G0W1E0"/>
<dbReference type="Proteomes" id="UP000478052">
    <property type="component" value="Unassembled WGS sequence"/>
</dbReference>
<dbReference type="InterPro" id="IPR052958">
    <property type="entry name" value="IFN-induced_PKR_regulator"/>
</dbReference>
<name>A0A6G0W1E0_APHCR</name>